<name>A0A8J4AZG0_9CHLO</name>
<sequence>MCGARTATFSPMFDGAASPTAFPVSTRAFATQTSAVQPPHDMLQTDIAASGNCASNNTCGDMDARGDGCCCPNSFHVARVCHGAPAEGLESADAAAELELVRQERDDALQLVKDLAARAAGLIIELDERGMELSHLRSQRDMLRRQLDANRVAIIHCFDLIAAGRWEECVELALAVAGVHHHRPCRPSGSTATAAEVPMELQREHGEGRVTMGTTKPKVAGLNKR</sequence>
<keyword evidence="2" id="KW-1185">Reference proteome</keyword>
<dbReference type="AlphaFoldDB" id="A0A8J4AZG0"/>
<dbReference type="Proteomes" id="UP000747399">
    <property type="component" value="Unassembled WGS sequence"/>
</dbReference>
<protein>
    <submittedName>
        <fullName evidence="1">Uncharacterized protein</fullName>
    </submittedName>
</protein>
<comment type="caution">
    <text evidence="1">The sequence shown here is derived from an EMBL/GenBank/DDBJ whole genome shotgun (WGS) entry which is preliminary data.</text>
</comment>
<proteinExistence type="predicted"/>
<organism evidence="1 2">
    <name type="scientific">Volvox africanus</name>
    <dbReference type="NCBI Taxonomy" id="51714"/>
    <lineage>
        <taxon>Eukaryota</taxon>
        <taxon>Viridiplantae</taxon>
        <taxon>Chlorophyta</taxon>
        <taxon>core chlorophytes</taxon>
        <taxon>Chlorophyceae</taxon>
        <taxon>CS clade</taxon>
        <taxon>Chlamydomonadales</taxon>
        <taxon>Volvocaceae</taxon>
        <taxon>Volvox</taxon>
    </lineage>
</organism>
<gene>
    <name evidence="1" type="ORF">Vafri_6569</name>
</gene>
<evidence type="ECO:0000313" key="2">
    <source>
        <dbReference type="Proteomes" id="UP000747399"/>
    </source>
</evidence>
<reference evidence="1" key="1">
    <citation type="journal article" date="2021" name="Proc. Natl. Acad. Sci. U.S.A.">
        <title>Three genomes in the algal genus Volvox reveal the fate of a haploid sex-determining region after a transition to homothallism.</title>
        <authorList>
            <person name="Yamamoto K."/>
            <person name="Hamaji T."/>
            <person name="Kawai-Toyooka H."/>
            <person name="Matsuzaki R."/>
            <person name="Takahashi F."/>
            <person name="Nishimura Y."/>
            <person name="Kawachi M."/>
            <person name="Noguchi H."/>
            <person name="Minakuchi Y."/>
            <person name="Umen J.G."/>
            <person name="Toyoda A."/>
            <person name="Nozaki H."/>
        </authorList>
    </citation>
    <scope>NUCLEOTIDE SEQUENCE</scope>
    <source>
        <strain evidence="1">NIES-3780</strain>
    </source>
</reference>
<dbReference type="EMBL" id="BNCO01000009">
    <property type="protein sequence ID" value="GIL50448.1"/>
    <property type="molecule type" value="Genomic_DNA"/>
</dbReference>
<accession>A0A8J4AZG0</accession>
<evidence type="ECO:0000313" key="1">
    <source>
        <dbReference type="EMBL" id="GIL50448.1"/>
    </source>
</evidence>